<reference evidence="1 2" key="1">
    <citation type="journal article" date="2015" name="Genome Biol. Evol.">
        <title>Comparative Genomics of a Bacterivorous Green Alga Reveals Evolutionary Causalities and Consequences of Phago-Mixotrophic Mode of Nutrition.</title>
        <authorList>
            <person name="Burns J.A."/>
            <person name="Paasch A."/>
            <person name="Narechania A."/>
            <person name="Kim E."/>
        </authorList>
    </citation>
    <scope>NUCLEOTIDE SEQUENCE [LARGE SCALE GENOMIC DNA]</scope>
    <source>
        <strain evidence="1 2">PLY_AMNH</strain>
    </source>
</reference>
<comment type="caution">
    <text evidence="1">The sequence shown here is derived from an EMBL/GenBank/DDBJ whole genome shotgun (WGS) entry which is preliminary data.</text>
</comment>
<name>A0AAE0L498_9CHLO</name>
<sequence>MLELIGFGSLSRADPLELIGSGAHRAMFTNQYCKSQGDEWMDRLTYKVFFDVSFQQCDYFAYRDTECVKIARGSA</sequence>
<protein>
    <submittedName>
        <fullName evidence="1">Uncharacterized protein</fullName>
    </submittedName>
</protein>
<dbReference type="AlphaFoldDB" id="A0AAE0L498"/>
<evidence type="ECO:0000313" key="1">
    <source>
        <dbReference type="EMBL" id="KAK3271292.1"/>
    </source>
</evidence>
<evidence type="ECO:0000313" key="2">
    <source>
        <dbReference type="Proteomes" id="UP001190700"/>
    </source>
</evidence>
<accession>A0AAE0L498</accession>
<gene>
    <name evidence="1" type="ORF">CYMTET_20350</name>
</gene>
<organism evidence="1 2">
    <name type="scientific">Cymbomonas tetramitiformis</name>
    <dbReference type="NCBI Taxonomy" id="36881"/>
    <lineage>
        <taxon>Eukaryota</taxon>
        <taxon>Viridiplantae</taxon>
        <taxon>Chlorophyta</taxon>
        <taxon>Pyramimonadophyceae</taxon>
        <taxon>Pyramimonadales</taxon>
        <taxon>Pyramimonadaceae</taxon>
        <taxon>Cymbomonas</taxon>
    </lineage>
</organism>
<keyword evidence="2" id="KW-1185">Reference proteome</keyword>
<proteinExistence type="predicted"/>
<dbReference type="EMBL" id="LGRX02009866">
    <property type="protein sequence ID" value="KAK3271292.1"/>
    <property type="molecule type" value="Genomic_DNA"/>
</dbReference>
<dbReference type="Proteomes" id="UP001190700">
    <property type="component" value="Unassembled WGS sequence"/>
</dbReference>